<dbReference type="CDD" id="cd09854">
    <property type="entry name" value="PIN_VapC-like"/>
    <property type="match status" value="1"/>
</dbReference>
<accession>A0ABT2ZTF0</accession>
<dbReference type="PANTHER" id="PTHR34610:SF3">
    <property type="entry name" value="SSL7007 PROTEIN"/>
    <property type="match status" value="1"/>
</dbReference>
<keyword evidence="3" id="KW-1185">Reference proteome</keyword>
<reference evidence="2 3" key="1">
    <citation type="submission" date="2022-10" db="EMBL/GenBank/DDBJ databases">
        <title>Defluviimonas sp. nov., isolated from ocean surface sediments.</title>
        <authorList>
            <person name="He W."/>
            <person name="Wang L."/>
            <person name="Zhang D.-F."/>
        </authorList>
    </citation>
    <scope>NUCLEOTIDE SEQUENCE [LARGE SCALE GENOMIC DNA]</scope>
    <source>
        <strain evidence="2 3">WL0050</strain>
    </source>
</reference>
<sequence>MRLVLDTNVIVAGTRSRTGASNPLLIAGFRGGFRWCCSVPLFYEYEDVLNRAEFLLETGITRNEIGAFLTDIAGTVTPVDLHFLWRPQLRDPGDEMVLETAVNARAVAIVTHNARDFGAAPGRFGIEVLSPAEALRRIVT</sequence>
<evidence type="ECO:0000259" key="1">
    <source>
        <dbReference type="Pfam" id="PF13470"/>
    </source>
</evidence>
<gene>
    <name evidence="2" type="ORF">OEZ71_19005</name>
</gene>
<proteinExistence type="predicted"/>
<dbReference type="EMBL" id="JAOWKZ010000005">
    <property type="protein sequence ID" value="MCV2874392.1"/>
    <property type="molecule type" value="Genomic_DNA"/>
</dbReference>
<feature type="domain" description="PIN" evidence="1">
    <location>
        <begin position="2"/>
        <end position="114"/>
    </location>
</feature>
<protein>
    <submittedName>
        <fullName evidence="2">Toxin-antitoxin system toxin component, PIN family</fullName>
    </submittedName>
</protein>
<comment type="caution">
    <text evidence="2">The sequence shown here is derived from an EMBL/GenBank/DDBJ whole genome shotgun (WGS) entry which is preliminary data.</text>
</comment>
<evidence type="ECO:0000313" key="3">
    <source>
        <dbReference type="Proteomes" id="UP001652564"/>
    </source>
</evidence>
<dbReference type="NCBIfam" id="TIGR00305">
    <property type="entry name" value="putative toxin-antitoxin system toxin component, PIN family"/>
    <property type="match status" value="1"/>
</dbReference>
<dbReference type="RefSeq" id="WP_263741669.1">
    <property type="nucleotide sequence ID" value="NZ_JAOWKZ010000005.1"/>
</dbReference>
<evidence type="ECO:0000313" key="2">
    <source>
        <dbReference type="EMBL" id="MCV2874392.1"/>
    </source>
</evidence>
<dbReference type="InterPro" id="IPR002716">
    <property type="entry name" value="PIN_dom"/>
</dbReference>
<dbReference type="SUPFAM" id="SSF88723">
    <property type="entry name" value="PIN domain-like"/>
    <property type="match status" value="1"/>
</dbReference>
<dbReference type="PANTHER" id="PTHR34610">
    <property type="entry name" value="SSL7007 PROTEIN"/>
    <property type="match status" value="1"/>
</dbReference>
<dbReference type="InterPro" id="IPR029060">
    <property type="entry name" value="PIN-like_dom_sf"/>
</dbReference>
<dbReference type="Proteomes" id="UP001652564">
    <property type="component" value="Unassembled WGS sequence"/>
</dbReference>
<name>A0ABT2ZTF0_9RHOB</name>
<dbReference type="InterPro" id="IPR002850">
    <property type="entry name" value="PIN_toxin-like"/>
</dbReference>
<dbReference type="Pfam" id="PF13470">
    <property type="entry name" value="PIN_3"/>
    <property type="match status" value="1"/>
</dbReference>
<organism evidence="2 3">
    <name type="scientific">Albidovulum litorale</name>
    <dbReference type="NCBI Taxonomy" id="2984134"/>
    <lineage>
        <taxon>Bacteria</taxon>
        <taxon>Pseudomonadati</taxon>
        <taxon>Pseudomonadota</taxon>
        <taxon>Alphaproteobacteria</taxon>
        <taxon>Rhodobacterales</taxon>
        <taxon>Paracoccaceae</taxon>
        <taxon>Albidovulum</taxon>
    </lineage>
</organism>